<proteinExistence type="predicted"/>
<dbReference type="Proteomes" id="UP001590951">
    <property type="component" value="Unassembled WGS sequence"/>
</dbReference>
<dbReference type="EMBL" id="JBHFEH010000033">
    <property type="protein sequence ID" value="KAL2051653.1"/>
    <property type="molecule type" value="Genomic_DNA"/>
</dbReference>
<comment type="caution">
    <text evidence="1">The sequence shown here is derived from an EMBL/GenBank/DDBJ whole genome shotgun (WGS) entry which is preliminary data.</text>
</comment>
<gene>
    <name evidence="1" type="ORF">ABVK25_008067</name>
</gene>
<evidence type="ECO:0000313" key="2">
    <source>
        <dbReference type="Proteomes" id="UP001590951"/>
    </source>
</evidence>
<sequence length="194" mass="22122">MTMNILQSTQEALRETLSSMFDNKKVIWPEPEHSTGEEVKENSGLRCWLPIGPAFEVMEALSPFILELLNKHKDTLKHGEPKPRAVSFDMWMLGPAPGSANPTIVFSSKNRRQCTFAKALLKDSKLLDGYPGMRIKTWDKMPAVHRAGPQDTDTAFDDDSDDGIYMVDDSRGALRCTHRHWRLQTSNHRWHCID</sequence>
<evidence type="ECO:0000313" key="1">
    <source>
        <dbReference type="EMBL" id="KAL2051653.1"/>
    </source>
</evidence>
<protein>
    <submittedName>
        <fullName evidence="1">Uncharacterized protein</fullName>
    </submittedName>
</protein>
<reference evidence="1 2" key="1">
    <citation type="submission" date="2024-09" db="EMBL/GenBank/DDBJ databases">
        <title>Rethinking Asexuality: The Enigmatic Case of Functional Sexual Genes in Lepraria (Stereocaulaceae).</title>
        <authorList>
            <person name="Doellman M."/>
            <person name="Sun Y."/>
            <person name="Barcenas-Pena A."/>
            <person name="Lumbsch H.T."/>
            <person name="Grewe F."/>
        </authorList>
    </citation>
    <scope>NUCLEOTIDE SEQUENCE [LARGE SCALE GENOMIC DNA]</scope>
    <source>
        <strain evidence="1 2">Grewe 0041</strain>
    </source>
</reference>
<name>A0ABR4B781_9LECA</name>
<organism evidence="1 2">
    <name type="scientific">Lepraria finkii</name>
    <dbReference type="NCBI Taxonomy" id="1340010"/>
    <lineage>
        <taxon>Eukaryota</taxon>
        <taxon>Fungi</taxon>
        <taxon>Dikarya</taxon>
        <taxon>Ascomycota</taxon>
        <taxon>Pezizomycotina</taxon>
        <taxon>Lecanoromycetes</taxon>
        <taxon>OSLEUM clade</taxon>
        <taxon>Lecanoromycetidae</taxon>
        <taxon>Lecanorales</taxon>
        <taxon>Lecanorineae</taxon>
        <taxon>Stereocaulaceae</taxon>
        <taxon>Lepraria</taxon>
    </lineage>
</organism>
<accession>A0ABR4B781</accession>
<keyword evidence="2" id="KW-1185">Reference proteome</keyword>